<comment type="caution">
    <text evidence="1">The sequence shown here is derived from an EMBL/GenBank/DDBJ whole genome shotgun (WGS) entry which is preliminary data.</text>
</comment>
<name>A0A4R6IR46_9SPHI</name>
<evidence type="ECO:0000313" key="2">
    <source>
        <dbReference type="Proteomes" id="UP000295499"/>
    </source>
</evidence>
<reference evidence="1 2" key="1">
    <citation type="submission" date="2019-03" db="EMBL/GenBank/DDBJ databases">
        <title>Genomic Encyclopedia of Archaeal and Bacterial Type Strains, Phase II (KMG-II): from individual species to whole genera.</title>
        <authorList>
            <person name="Goeker M."/>
        </authorList>
    </citation>
    <scope>NUCLEOTIDE SEQUENCE [LARGE SCALE GENOMIC DNA]</scope>
    <source>
        <strain evidence="1 2">DSM 19034</strain>
    </source>
</reference>
<keyword evidence="2" id="KW-1185">Reference proteome</keyword>
<accession>A0A4R6IR46</accession>
<dbReference type="Proteomes" id="UP000295499">
    <property type="component" value="Unassembled WGS sequence"/>
</dbReference>
<proteinExistence type="predicted"/>
<sequence length="79" mass="9143">MSWQKLPDKRLIFINLELAVHSCTNPVGILPRLFAKKEILSVNKPRNIFPQEKDFSLRTDCISFFIKAQSYAKGDKLSF</sequence>
<organism evidence="1 2">
    <name type="scientific">Pedobacter duraquae</name>
    <dbReference type="NCBI Taxonomy" id="425511"/>
    <lineage>
        <taxon>Bacteria</taxon>
        <taxon>Pseudomonadati</taxon>
        <taxon>Bacteroidota</taxon>
        <taxon>Sphingobacteriia</taxon>
        <taxon>Sphingobacteriales</taxon>
        <taxon>Sphingobacteriaceae</taxon>
        <taxon>Pedobacter</taxon>
    </lineage>
</organism>
<dbReference type="EMBL" id="SNWM01000001">
    <property type="protein sequence ID" value="TDO24884.1"/>
    <property type="molecule type" value="Genomic_DNA"/>
</dbReference>
<dbReference type="AlphaFoldDB" id="A0A4R6IR46"/>
<protein>
    <submittedName>
        <fullName evidence="1">Uncharacterized protein</fullName>
    </submittedName>
</protein>
<gene>
    <name evidence="1" type="ORF">CLV32_1179</name>
</gene>
<evidence type="ECO:0000313" key="1">
    <source>
        <dbReference type="EMBL" id="TDO24884.1"/>
    </source>
</evidence>